<comment type="caution">
    <text evidence="9">The sequence shown here is derived from an EMBL/GenBank/DDBJ whole genome shotgun (WGS) entry which is preliminary data.</text>
</comment>
<feature type="binding site" evidence="5">
    <location>
        <begin position="97"/>
        <end position="100"/>
    </location>
    <ligand>
        <name>FAD</name>
        <dbReference type="ChEBI" id="CHEBI:57692"/>
    </ligand>
</feature>
<evidence type="ECO:0000256" key="1">
    <source>
        <dbReference type="ARBA" id="ARBA00001974"/>
    </source>
</evidence>
<dbReference type="PROSITE" id="PS00623">
    <property type="entry name" value="GMC_OXRED_1"/>
    <property type="match status" value="1"/>
</dbReference>
<keyword evidence="10" id="KW-1185">Reference proteome</keyword>
<evidence type="ECO:0000256" key="5">
    <source>
        <dbReference type="PIRSR" id="PIRSR000137-2"/>
    </source>
</evidence>
<dbReference type="RefSeq" id="WP_104231238.1">
    <property type="nucleotide sequence ID" value="NZ_PSNW01000008.1"/>
</dbReference>
<accession>A0A2S5TDY8</accession>
<evidence type="ECO:0000259" key="8">
    <source>
        <dbReference type="PROSITE" id="PS00624"/>
    </source>
</evidence>
<evidence type="ECO:0000256" key="4">
    <source>
        <dbReference type="ARBA" id="ARBA00022827"/>
    </source>
</evidence>
<name>A0A2S5TDY8_9GAMM</name>
<evidence type="ECO:0000259" key="7">
    <source>
        <dbReference type="PROSITE" id="PS00623"/>
    </source>
</evidence>
<dbReference type="InterPro" id="IPR000172">
    <property type="entry name" value="GMC_OxRdtase_N"/>
</dbReference>
<evidence type="ECO:0000313" key="9">
    <source>
        <dbReference type="EMBL" id="PPE73199.1"/>
    </source>
</evidence>
<evidence type="ECO:0000313" key="10">
    <source>
        <dbReference type="Proteomes" id="UP000238220"/>
    </source>
</evidence>
<dbReference type="InterPro" id="IPR012132">
    <property type="entry name" value="GMC_OxRdtase"/>
</dbReference>
<evidence type="ECO:0000256" key="3">
    <source>
        <dbReference type="ARBA" id="ARBA00022630"/>
    </source>
</evidence>
<dbReference type="PROSITE" id="PS00624">
    <property type="entry name" value="GMC_OXRED_2"/>
    <property type="match status" value="1"/>
</dbReference>
<protein>
    <submittedName>
        <fullName evidence="9">GMC family oxidoreductase</fullName>
    </submittedName>
</protein>
<reference evidence="9 10" key="1">
    <citation type="submission" date="2018-02" db="EMBL/GenBank/DDBJ databases">
        <title>Genome sequencing of Solimonas sp. HR-BB.</title>
        <authorList>
            <person name="Lee Y."/>
            <person name="Jeon C.O."/>
        </authorList>
    </citation>
    <scope>NUCLEOTIDE SEQUENCE [LARGE SCALE GENOMIC DNA]</scope>
    <source>
        <strain evidence="9 10">HR-BB</strain>
    </source>
</reference>
<dbReference type="PIRSF" id="PIRSF000137">
    <property type="entry name" value="Alcohol_oxidase"/>
    <property type="match status" value="1"/>
</dbReference>
<evidence type="ECO:0000256" key="6">
    <source>
        <dbReference type="RuleBase" id="RU003968"/>
    </source>
</evidence>
<dbReference type="EMBL" id="PSNW01000008">
    <property type="protein sequence ID" value="PPE73199.1"/>
    <property type="molecule type" value="Genomic_DNA"/>
</dbReference>
<comment type="cofactor">
    <cofactor evidence="1 5">
        <name>FAD</name>
        <dbReference type="ChEBI" id="CHEBI:57692"/>
    </cofactor>
</comment>
<dbReference type="GO" id="GO:0016614">
    <property type="term" value="F:oxidoreductase activity, acting on CH-OH group of donors"/>
    <property type="evidence" value="ECO:0007669"/>
    <property type="project" value="InterPro"/>
</dbReference>
<evidence type="ECO:0000256" key="2">
    <source>
        <dbReference type="ARBA" id="ARBA00010790"/>
    </source>
</evidence>
<feature type="domain" description="Glucose-methanol-choline oxidoreductase N-terminal" evidence="8">
    <location>
        <begin position="263"/>
        <end position="277"/>
    </location>
</feature>
<dbReference type="AlphaFoldDB" id="A0A2S5TDY8"/>
<organism evidence="9 10">
    <name type="scientific">Solimonas fluminis</name>
    <dbReference type="NCBI Taxonomy" id="2086571"/>
    <lineage>
        <taxon>Bacteria</taxon>
        <taxon>Pseudomonadati</taxon>
        <taxon>Pseudomonadota</taxon>
        <taxon>Gammaproteobacteria</taxon>
        <taxon>Nevskiales</taxon>
        <taxon>Nevskiaceae</taxon>
        <taxon>Solimonas</taxon>
    </lineage>
</organism>
<keyword evidence="3 6" id="KW-0285">Flavoprotein</keyword>
<comment type="similarity">
    <text evidence="2 6">Belongs to the GMC oxidoreductase family.</text>
</comment>
<dbReference type="PANTHER" id="PTHR11552">
    <property type="entry name" value="GLUCOSE-METHANOL-CHOLINE GMC OXIDOREDUCTASE"/>
    <property type="match status" value="1"/>
</dbReference>
<dbReference type="SUPFAM" id="SSF54373">
    <property type="entry name" value="FAD-linked reductases, C-terminal domain"/>
    <property type="match status" value="1"/>
</dbReference>
<dbReference type="NCBIfam" id="NF002550">
    <property type="entry name" value="PRK02106.1"/>
    <property type="match status" value="1"/>
</dbReference>
<dbReference type="Gene3D" id="3.50.50.60">
    <property type="entry name" value="FAD/NAD(P)-binding domain"/>
    <property type="match status" value="1"/>
</dbReference>
<dbReference type="Pfam" id="PF05199">
    <property type="entry name" value="GMC_oxred_C"/>
    <property type="match status" value="1"/>
</dbReference>
<dbReference type="OrthoDB" id="9785276at2"/>
<proteinExistence type="inferred from homology"/>
<feature type="binding site" evidence="5">
    <location>
        <position position="228"/>
    </location>
    <ligand>
        <name>FAD</name>
        <dbReference type="ChEBI" id="CHEBI:57692"/>
    </ligand>
</feature>
<keyword evidence="4 5" id="KW-0274">FAD</keyword>
<dbReference type="InterPro" id="IPR036188">
    <property type="entry name" value="FAD/NAD-bd_sf"/>
</dbReference>
<dbReference type="Pfam" id="PF00732">
    <property type="entry name" value="GMC_oxred_N"/>
    <property type="match status" value="1"/>
</dbReference>
<sequence length="561" mass="62305">MPEAGQGEIYDYLIIGGGSAGCVLAHRLSESGRYRVCLLEAGPRDRNPFIAMPGGLLPLVNGQFCNWKFWSEPQHHLHGRRLYQPRGRTLGGSSSINGMVYTRGHPRDYDHWAALGCEGWSYREVLPYFIRSENYQPDCAEQDRPFHGKGGPLNIAARRSTNPLSLGFVEAARQAGHPHNPDFNGAVQEGVGIYHVFQKDGERCSNARAYLRPAESRPNLRVLTGAHVTQLLLEEGRAVGVRYRQGRHDLQLRAAREVILSAGAFQSPQLLLLSGIGPKQELERHGIPLQHELPGVGENLQDHLDVFVEVKAKTRVSYSFHPTRWWSLLVAMLQYLFARRGEYTSNMAEAGGFYRSRPEETIPDLQWHFLPTPNAKHGLDLSGPFRRYGYAVMNYDLRPLSRGRVSLRSKDPLAPPKIDPNFAAHPRDIDRLVAGIRETRRVLSQRAFDEHREAEVSPGPELQSDEELREFVRRTAEVAYHPVGTCRMGPAGDPMAVVDPRLRVHGIAGLRVVDCSIMPTVPGCNTNAPATMVGEKAAAMILEDAAGRAQPAGETLELAAA</sequence>
<dbReference type="GO" id="GO:0050660">
    <property type="term" value="F:flavin adenine dinucleotide binding"/>
    <property type="evidence" value="ECO:0007669"/>
    <property type="project" value="InterPro"/>
</dbReference>
<feature type="domain" description="Glucose-methanol-choline oxidoreductase N-terminal" evidence="7">
    <location>
        <begin position="87"/>
        <end position="110"/>
    </location>
</feature>
<gene>
    <name evidence="9" type="ORF">C3942_15390</name>
</gene>
<dbReference type="InterPro" id="IPR007867">
    <property type="entry name" value="GMC_OxRtase_C"/>
</dbReference>
<dbReference type="Gene3D" id="3.30.560.10">
    <property type="entry name" value="Glucose Oxidase, domain 3"/>
    <property type="match status" value="1"/>
</dbReference>
<dbReference type="Proteomes" id="UP000238220">
    <property type="component" value="Unassembled WGS sequence"/>
</dbReference>
<dbReference type="SUPFAM" id="SSF51905">
    <property type="entry name" value="FAD/NAD(P)-binding domain"/>
    <property type="match status" value="1"/>
</dbReference>
<dbReference type="PANTHER" id="PTHR11552:SF147">
    <property type="entry name" value="CHOLINE DEHYDROGENASE, MITOCHONDRIAL"/>
    <property type="match status" value="1"/>
</dbReference>